<dbReference type="AlphaFoldDB" id="A0A8I0GE01"/>
<dbReference type="PROSITE" id="PS00482">
    <property type="entry name" value="DIHYDROOROTASE_1"/>
    <property type="match status" value="1"/>
</dbReference>
<dbReference type="Proteomes" id="UP000627538">
    <property type="component" value="Unassembled WGS sequence"/>
</dbReference>
<comment type="caution">
    <text evidence="1">The sequence shown here is derived from an EMBL/GenBank/DDBJ whole genome shotgun (WGS) entry which is preliminary data.</text>
</comment>
<proteinExistence type="predicted"/>
<organism evidence="1 2">
    <name type="scientific">Nanchangia anserum</name>
    <dbReference type="NCBI Taxonomy" id="2692125"/>
    <lineage>
        <taxon>Bacteria</taxon>
        <taxon>Bacillati</taxon>
        <taxon>Actinomycetota</taxon>
        <taxon>Actinomycetes</taxon>
        <taxon>Actinomycetales</taxon>
        <taxon>Actinomycetaceae</taxon>
        <taxon>Nanchangia</taxon>
    </lineage>
</organism>
<evidence type="ECO:0000313" key="1">
    <source>
        <dbReference type="EMBL" id="MBD3689127.1"/>
    </source>
</evidence>
<dbReference type="GO" id="GO:0016812">
    <property type="term" value="F:hydrolase activity, acting on carbon-nitrogen (but not peptide) bonds, in cyclic amides"/>
    <property type="evidence" value="ECO:0007669"/>
    <property type="project" value="InterPro"/>
</dbReference>
<dbReference type="EMBL" id="JACRUO010000001">
    <property type="protein sequence ID" value="MBD3689127.1"/>
    <property type="molecule type" value="Genomic_DNA"/>
</dbReference>
<accession>A0A8I0GE01</accession>
<dbReference type="InterPro" id="IPR002195">
    <property type="entry name" value="Dihydroorotase_CS"/>
</dbReference>
<reference evidence="1 2" key="1">
    <citation type="submission" date="2020-08" db="EMBL/GenBank/DDBJ databases">
        <title>Winkia gen. nov., sp. nov., isolated from faeces of the Anser albifrons in China.</title>
        <authorList>
            <person name="Liu Q."/>
        </authorList>
    </citation>
    <scope>NUCLEOTIDE SEQUENCE [LARGE SCALE GENOMIC DNA]</scope>
    <source>
        <strain evidence="1 2">C62</strain>
    </source>
</reference>
<gene>
    <name evidence="1" type="ORF">H8R10_02630</name>
</gene>
<protein>
    <submittedName>
        <fullName evidence="1">Uncharacterized protein</fullName>
    </submittedName>
</protein>
<evidence type="ECO:0000313" key="2">
    <source>
        <dbReference type="Proteomes" id="UP000627538"/>
    </source>
</evidence>
<dbReference type="RefSeq" id="WP_191071197.1">
    <property type="nucleotide sequence ID" value="NZ_CP060506.1"/>
</dbReference>
<keyword evidence="2" id="KW-1185">Reference proteome</keyword>
<sequence>MRLLTSARKQLASQFRDSHAHIRGNGADDRSHAQRAYAVDGVTLTKAVTDVRIENDVVTVVFDPASVHADRETWDTMINVFDNLAEWTGAPIAFTNDESKALRMAAETVDAVYTDGSSGGSLTKAEIYRMGTGKDLPADER</sequence>
<name>A0A8I0GE01_9ACTO</name>